<organism evidence="1 2">
    <name type="scientific">Portunus trituberculatus</name>
    <name type="common">Swimming crab</name>
    <name type="synonym">Neptunus trituberculatus</name>
    <dbReference type="NCBI Taxonomy" id="210409"/>
    <lineage>
        <taxon>Eukaryota</taxon>
        <taxon>Metazoa</taxon>
        <taxon>Ecdysozoa</taxon>
        <taxon>Arthropoda</taxon>
        <taxon>Crustacea</taxon>
        <taxon>Multicrustacea</taxon>
        <taxon>Malacostraca</taxon>
        <taxon>Eumalacostraca</taxon>
        <taxon>Eucarida</taxon>
        <taxon>Decapoda</taxon>
        <taxon>Pleocyemata</taxon>
        <taxon>Brachyura</taxon>
        <taxon>Eubrachyura</taxon>
        <taxon>Portunoidea</taxon>
        <taxon>Portunidae</taxon>
        <taxon>Portuninae</taxon>
        <taxon>Portunus</taxon>
    </lineage>
</organism>
<dbReference type="Proteomes" id="UP000324222">
    <property type="component" value="Unassembled WGS sequence"/>
</dbReference>
<keyword evidence="2" id="KW-1185">Reference proteome</keyword>
<evidence type="ECO:0000313" key="2">
    <source>
        <dbReference type="Proteomes" id="UP000324222"/>
    </source>
</evidence>
<sequence length="105" mass="11299">MRKASCSFSFSGSSSSSIRNLAANCTNSSNSSSLEREGGNKILVPIILRMVPTVSGDGALVFHVKRVKRFTEHCIEVGNTALVLSRVTLDFLTESSSISFSKVLK</sequence>
<dbReference type="AlphaFoldDB" id="A0A5B7EJG1"/>
<proteinExistence type="predicted"/>
<protein>
    <submittedName>
        <fullName evidence="1">Uncharacterized protein</fullName>
    </submittedName>
</protein>
<gene>
    <name evidence="1" type="ORF">E2C01_027964</name>
</gene>
<accession>A0A5B7EJG1</accession>
<evidence type="ECO:0000313" key="1">
    <source>
        <dbReference type="EMBL" id="MPC34571.1"/>
    </source>
</evidence>
<reference evidence="1 2" key="1">
    <citation type="submission" date="2019-05" db="EMBL/GenBank/DDBJ databases">
        <title>Another draft genome of Portunus trituberculatus and its Hox gene families provides insights of decapod evolution.</title>
        <authorList>
            <person name="Jeong J.-H."/>
            <person name="Song I."/>
            <person name="Kim S."/>
            <person name="Choi T."/>
            <person name="Kim D."/>
            <person name="Ryu S."/>
            <person name="Kim W."/>
        </authorList>
    </citation>
    <scope>NUCLEOTIDE SEQUENCE [LARGE SCALE GENOMIC DNA]</scope>
    <source>
        <tissue evidence="1">Muscle</tissue>
    </source>
</reference>
<comment type="caution">
    <text evidence="1">The sequence shown here is derived from an EMBL/GenBank/DDBJ whole genome shotgun (WGS) entry which is preliminary data.</text>
</comment>
<name>A0A5B7EJG1_PORTR</name>
<dbReference type="EMBL" id="VSRR010003083">
    <property type="protein sequence ID" value="MPC34571.1"/>
    <property type="molecule type" value="Genomic_DNA"/>
</dbReference>